<keyword evidence="3" id="KW-1185">Reference proteome</keyword>
<dbReference type="RefSeq" id="WP_245798585.1">
    <property type="nucleotide sequence ID" value="NZ_FQVD01000030.1"/>
</dbReference>
<keyword evidence="1" id="KW-0521">NADP</keyword>
<dbReference type="EMBL" id="FQVD01000030">
    <property type="protein sequence ID" value="SHF69660.1"/>
    <property type="molecule type" value="Genomic_DNA"/>
</dbReference>
<sequence length="412" mass="46826">MRKSADVVILMQPSSNYTLLFPKEINWEEFTAYRPDVPFSDEVVEFLNALSGAIMKDRLSRLYPDAITFAYFCRKANLLKLKVQYVHVDELRLGRGVLFHIAPSNVPINFGYSLVAGLLAGNANIVRVSSKQFAQVDLIIKHMHELLESGQYNEVANRIALVRYDRSSDASAYFSSIANVRVIWGGDATIQTIRQNSIPVRSFDVCFADRYSIAVIRPSAIMAASNTEMKKLAEAFYNDTYLFDQNACSAPHTIFWLNDPSLTEAKERFWSAVHDHVATKYQLQAVMAVDKLTALYRQAVCMNIMAEPMPDNIVVRVDLNEVPINIDDFRCSCGYFSEKTIESLDEISPIVSSKYQTLGYFGFEKEEFTEFVCKKRFQGLDRIVPIGETTTFSLTWDGFNLIEMFTRIPSIL</sequence>
<dbReference type="GO" id="GO:0003995">
    <property type="term" value="F:acyl-CoA dehydrogenase activity"/>
    <property type="evidence" value="ECO:0007669"/>
    <property type="project" value="InterPro"/>
</dbReference>
<dbReference type="Pfam" id="PF05893">
    <property type="entry name" value="LuxC"/>
    <property type="match status" value="1"/>
</dbReference>
<protein>
    <submittedName>
        <fullName evidence="2">Acyl-CoA reductase (LuxC)</fullName>
    </submittedName>
</protein>
<dbReference type="InterPro" id="IPR016161">
    <property type="entry name" value="Ald_DH/histidinol_DH"/>
</dbReference>
<evidence type="ECO:0000313" key="2">
    <source>
        <dbReference type="EMBL" id="SHF69660.1"/>
    </source>
</evidence>
<name>A0A1M5DRT4_9BACE</name>
<dbReference type="AlphaFoldDB" id="A0A1M5DRT4"/>
<reference evidence="2 3" key="1">
    <citation type="submission" date="2016-11" db="EMBL/GenBank/DDBJ databases">
        <authorList>
            <person name="Jaros S."/>
            <person name="Januszkiewicz K."/>
            <person name="Wedrychowicz H."/>
        </authorList>
    </citation>
    <scope>NUCLEOTIDE SEQUENCE [LARGE SCALE GENOMIC DNA]</scope>
    <source>
        <strain evidence="2 3">DSM 26883</strain>
    </source>
</reference>
<organism evidence="2 3">
    <name type="scientific">Bacteroides faecichinchillae</name>
    <dbReference type="NCBI Taxonomy" id="871325"/>
    <lineage>
        <taxon>Bacteria</taxon>
        <taxon>Pseudomonadati</taxon>
        <taxon>Bacteroidota</taxon>
        <taxon>Bacteroidia</taxon>
        <taxon>Bacteroidales</taxon>
        <taxon>Bacteroidaceae</taxon>
        <taxon>Bacteroides</taxon>
    </lineage>
</organism>
<gene>
    <name evidence="2" type="ORF">SAMN05444349_13051</name>
</gene>
<dbReference type="InterPro" id="IPR008670">
    <property type="entry name" value="CoA_reduct_LuxC"/>
</dbReference>
<dbReference type="STRING" id="871325.SAMN05444349_13051"/>
<accession>A0A1M5DRT4</accession>
<proteinExistence type="predicted"/>
<dbReference type="Proteomes" id="UP000184436">
    <property type="component" value="Unassembled WGS sequence"/>
</dbReference>
<evidence type="ECO:0000256" key="1">
    <source>
        <dbReference type="ARBA" id="ARBA00022857"/>
    </source>
</evidence>
<dbReference type="GO" id="GO:0008218">
    <property type="term" value="P:bioluminescence"/>
    <property type="evidence" value="ECO:0007669"/>
    <property type="project" value="InterPro"/>
</dbReference>
<dbReference type="SUPFAM" id="SSF53720">
    <property type="entry name" value="ALDH-like"/>
    <property type="match status" value="1"/>
</dbReference>
<evidence type="ECO:0000313" key="3">
    <source>
        <dbReference type="Proteomes" id="UP000184436"/>
    </source>
</evidence>